<dbReference type="InterPro" id="IPR023393">
    <property type="entry name" value="START-like_dom_sf"/>
</dbReference>
<organism evidence="1 2">
    <name type="scientific">Massilia suwonensis</name>
    <dbReference type="NCBI Taxonomy" id="648895"/>
    <lineage>
        <taxon>Bacteria</taxon>
        <taxon>Pseudomonadati</taxon>
        <taxon>Pseudomonadota</taxon>
        <taxon>Betaproteobacteria</taxon>
        <taxon>Burkholderiales</taxon>
        <taxon>Oxalobacteraceae</taxon>
        <taxon>Telluria group</taxon>
        <taxon>Massilia</taxon>
    </lineage>
</organism>
<accession>A0ABW0MMZ0</accession>
<sequence>MTTIFLILAVLLGAASFAAWRRPDAFRIERSIHIDAPPERIYALIADLRRFNTWNPFARDKKLILDYSGPQQGAGAAYDFSGPGAAGRGRLAILDAAPGKVTMQLTMSAPLRCENTIEFLLAPGVQGTGVSWIMLGRSPFVAKLMGLLFDTDRMVGRELETGLAALRDQAEAPAPAKAA</sequence>
<proteinExistence type="predicted"/>
<keyword evidence="2" id="KW-1185">Reference proteome</keyword>
<reference evidence="2" key="1">
    <citation type="journal article" date="2019" name="Int. J. Syst. Evol. Microbiol.">
        <title>The Global Catalogue of Microorganisms (GCM) 10K type strain sequencing project: providing services to taxonomists for standard genome sequencing and annotation.</title>
        <authorList>
            <consortium name="The Broad Institute Genomics Platform"/>
            <consortium name="The Broad Institute Genome Sequencing Center for Infectious Disease"/>
            <person name="Wu L."/>
            <person name="Ma J."/>
        </authorList>
    </citation>
    <scope>NUCLEOTIDE SEQUENCE [LARGE SCALE GENOMIC DNA]</scope>
    <source>
        <strain evidence="2">CCUG 43111</strain>
    </source>
</reference>
<dbReference type="Gene3D" id="3.30.530.20">
    <property type="match status" value="1"/>
</dbReference>
<dbReference type="SUPFAM" id="SSF55961">
    <property type="entry name" value="Bet v1-like"/>
    <property type="match status" value="1"/>
</dbReference>
<dbReference type="Pfam" id="PF10604">
    <property type="entry name" value="Polyketide_cyc2"/>
    <property type="match status" value="1"/>
</dbReference>
<protein>
    <submittedName>
        <fullName evidence="1">SRPBCC family protein</fullName>
    </submittedName>
</protein>
<dbReference type="EMBL" id="JBHSMR010000013">
    <property type="protein sequence ID" value="MFC5478587.1"/>
    <property type="molecule type" value="Genomic_DNA"/>
</dbReference>
<evidence type="ECO:0000313" key="2">
    <source>
        <dbReference type="Proteomes" id="UP001596101"/>
    </source>
</evidence>
<evidence type="ECO:0000313" key="1">
    <source>
        <dbReference type="EMBL" id="MFC5478587.1"/>
    </source>
</evidence>
<dbReference type="CDD" id="cd07818">
    <property type="entry name" value="SRPBCC_1"/>
    <property type="match status" value="1"/>
</dbReference>
<dbReference type="Proteomes" id="UP001596101">
    <property type="component" value="Unassembled WGS sequence"/>
</dbReference>
<comment type="caution">
    <text evidence="1">The sequence shown here is derived from an EMBL/GenBank/DDBJ whole genome shotgun (WGS) entry which is preliminary data.</text>
</comment>
<gene>
    <name evidence="1" type="ORF">ACFPQ5_10330</name>
</gene>
<dbReference type="InterPro" id="IPR019587">
    <property type="entry name" value="Polyketide_cyclase/dehydratase"/>
</dbReference>
<dbReference type="RefSeq" id="WP_379754552.1">
    <property type="nucleotide sequence ID" value="NZ_JBHSMR010000013.1"/>
</dbReference>
<name>A0ABW0MMZ0_9BURK</name>